<evidence type="ECO:0000313" key="1">
    <source>
        <dbReference type="EMBL" id="MBW7468975.1"/>
    </source>
</evidence>
<proteinExistence type="predicted"/>
<dbReference type="RefSeq" id="WP_219878847.1">
    <property type="nucleotide sequence ID" value="NZ_JAHYXK010000023.1"/>
</dbReference>
<organism evidence="1 2">
    <name type="scientific">Pontibacter aydingkolensis</name>
    <dbReference type="NCBI Taxonomy" id="1911536"/>
    <lineage>
        <taxon>Bacteria</taxon>
        <taxon>Pseudomonadati</taxon>
        <taxon>Bacteroidota</taxon>
        <taxon>Cytophagia</taxon>
        <taxon>Cytophagales</taxon>
        <taxon>Hymenobacteraceae</taxon>
        <taxon>Pontibacter</taxon>
    </lineage>
</organism>
<keyword evidence="2" id="KW-1185">Reference proteome</keyword>
<dbReference type="Proteomes" id="UP000813018">
    <property type="component" value="Unassembled WGS sequence"/>
</dbReference>
<sequence>MRKEISAYNQQNILPVIWEQRYKLDAEITVNDKTEIDRLHAEQKNTGKA</sequence>
<name>A0ABS7CYY3_9BACT</name>
<reference evidence="1 2" key="1">
    <citation type="journal article" date="2016" name="Int. J. Syst. Evol. Microbiol.">
        <title>Pontibacter aydingkolensis sp. nov., isolated from soil of a salt lake.</title>
        <authorList>
            <person name="Osman G."/>
            <person name="Zhang T."/>
            <person name="Lou K."/>
            <person name="Gao Y."/>
            <person name="Chang W."/>
            <person name="Lin Q."/>
            <person name="Yang H.M."/>
            <person name="Huo X.D."/>
            <person name="Wang N."/>
        </authorList>
    </citation>
    <scope>NUCLEOTIDE SEQUENCE [LARGE SCALE GENOMIC DNA]</scope>
    <source>
        <strain evidence="1 2">KACC 19255</strain>
    </source>
</reference>
<comment type="caution">
    <text evidence="1">The sequence shown here is derived from an EMBL/GenBank/DDBJ whole genome shotgun (WGS) entry which is preliminary data.</text>
</comment>
<dbReference type="EMBL" id="JAHYXK010000023">
    <property type="protein sequence ID" value="MBW7468975.1"/>
    <property type="molecule type" value="Genomic_DNA"/>
</dbReference>
<protein>
    <submittedName>
        <fullName evidence="1">Uncharacterized protein</fullName>
    </submittedName>
</protein>
<gene>
    <name evidence="1" type="ORF">K0O23_18000</name>
</gene>
<accession>A0ABS7CYY3</accession>
<evidence type="ECO:0000313" key="2">
    <source>
        <dbReference type="Proteomes" id="UP000813018"/>
    </source>
</evidence>